<dbReference type="InterPro" id="IPR016159">
    <property type="entry name" value="Cullin_repeat-like_dom_sf"/>
</dbReference>
<evidence type="ECO:0000313" key="2">
    <source>
        <dbReference type="Proteomes" id="UP000325577"/>
    </source>
</evidence>
<dbReference type="Proteomes" id="UP000325577">
    <property type="component" value="Linkage Group LG15"/>
</dbReference>
<evidence type="ECO:0000313" key="1">
    <source>
        <dbReference type="EMBL" id="KAA8538370.1"/>
    </source>
</evidence>
<reference evidence="1 2" key="1">
    <citation type="submission" date="2019-09" db="EMBL/GenBank/DDBJ databases">
        <title>A chromosome-level genome assembly of the Chinese tupelo Nyssa sinensis.</title>
        <authorList>
            <person name="Yang X."/>
            <person name="Kang M."/>
            <person name="Yang Y."/>
            <person name="Xiong H."/>
            <person name="Wang M."/>
            <person name="Zhang Z."/>
            <person name="Wang Z."/>
            <person name="Wu H."/>
            <person name="Ma T."/>
            <person name="Liu J."/>
            <person name="Xi Z."/>
        </authorList>
    </citation>
    <scope>NUCLEOTIDE SEQUENCE [LARGE SCALE GENOMIC DNA]</scope>
    <source>
        <strain evidence="1">J267</strain>
        <tissue evidence="1">Leaf</tissue>
    </source>
</reference>
<keyword evidence="2" id="KW-1185">Reference proteome</keyword>
<protein>
    <submittedName>
        <fullName evidence="1">Uncharacterized protein</fullName>
    </submittedName>
</protein>
<dbReference type="Pfam" id="PF20669">
    <property type="entry name" value="Exo70_N"/>
    <property type="match status" value="1"/>
</dbReference>
<gene>
    <name evidence="1" type="ORF">F0562_028084</name>
</gene>
<dbReference type="OrthoDB" id="1735351at2759"/>
<sequence length="93" mass="10594">MGEVGARGKSTPTVHHGKIHLHLTVILRWDSTASEEARERMIFEGDSHEIDRYLQAVNEIQRPMESATIAEEHNKANSAIQIAMARLEDEFRK</sequence>
<dbReference type="SUPFAM" id="SSF74788">
    <property type="entry name" value="Cullin repeat-like"/>
    <property type="match status" value="1"/>
</dbReference>
<proteinExistence type="predicted"/>
<dbReference type="AlphaFoldDB" id="A0A5J5B745"/>
<dbReference type="EMBL" id="CM018038">
    <property type="protein sequence ID" value="KAA8538370.1"/>
    <property type="molecule type" value="Genomic_DNA"/>
</dbReference>
<organism evidence="1 2">
    <name type="scientific">Nyssa sinensis</name>
    <dbReference type="NCBI Taxonomy" id="561372"/>
    <lineage>
        <taxon>Eukaryota</taxon>
        <taxon>Viridiplantae</taxon>
        <taxon>Streptophyta</taxon>
        <taxon>Embryophyta</taxon>
        <taxon>Tracheophyta</taxon>
        <taxon>Spermatophyta</taxon>
        <taxon>Magnoliopsida</taxon>
        <taxon>eudicotyledons</taxon>
        <taxon>Gunneridae</taxon>
        <taxon>Pentapetalae</taxon>
        <taxon>asterids</taxon>
        <taxon>Cornales</taxon>
        <taxon>Nyssaceae</taxon>
        <taxon>Nyssa</taxon>
    </lineage>
</organism>
<accession>A0A5J5B745</accession>
<dbReference type="Gene3D" id="1.20.1280.170">
    <property type="entry name" value="Exocyst complex component Exo70"/>
    <property type="match status" value="1"/>
</dbReference>
<name>A0A5J5B745_9ASTE</name>